<evidence type="ECO:0008006" key="7">
    <source>
        <dbReference type="Google" id="ProtNLM"/>
    </source>
</evidence>
<dbReference type="STRING" id="453.Lfee_0892"/>
<reference evidence="5 6" key="2">
    <citation type="submission" date="2018-06" db="EMBL/GenBank/DDBJ databases">
        <authorList>
            <consortium name="Pathogen Informatics"/>
            <person name="Doyle S."/>
        </authorList>
    </citation>
    <scope>NUCLEOTIDE SEQUENCE [LARGE SCALE GENOMIC DNA]</scope>
    <source>
        <strain evidence="3 6">NCTC11978</strain>
        <strain evidence="2 5">NCTC12022</strain>
    </source>
</reference>
<evidence type="ECO:0000313" key="5">
    <source>
        <dbReference type="Proteomes" id="UP000251942"/>
    </source>
</evidence>
<reference evidence="1 4" key="1">
    <citation type="submission" date="2015-11" db="EMBL/GenBank/DDBJ databases">
        <title>Genomic analysis of 38 Legionella species identifies large and diverse effector repertoires.</title>
        <authorList>
            <person name="Burstein D."/>
            <person name="Amaro F."/>
            <person name="Zusman T."/>
            <person name="Lifshitz Z."/>
            <person name="Cohen O."/>
            <person name="Gilbert J.A."/>
            <person name="Pupko T."/>
            <person name="Shuman H.A."/>
            <person name="Segal G."/>
        </authorList>
    </citation>
    <scope>NUCLEOTIDE SEQUENCE [LARGE SCALE GENOMIC DNA]</scope>
    <source>
        <strain evidence="1 4">WO-44C</strain>
    </source>
</reference>
<dbReference type="EMBL" id="UGNY01000001">
    <property type="protein sequence ID" value="STX37281.1"/>
    <property type="molecule type" value="Genomic_DNA"/>
</dbReference>
<keyword evidence="4" id="KW-1185">Reference proteome</keyword>
<dbReference type="Proteomes" id="UP000054698">
    <property type="component" value="Unassembled WGS sequence"/>
</dbReference>
<dbReference type="EMBL" id="UASS01000004">
    <property type="protein sequence ID" value="SPX59870.1"/>
    <property type="molecule type" value="Genomic_DNA"/>
</dbReference>
<proteinExistence type="predicted"/>
<sequence length="74" mass="7670">MKGIALIPIVVSLTGCGCMDMAGSDYTVSPVVATPCCGNVRTAVVDSTCCKTVVVARPVVTKRCCPTCYDATCY</sequence>
<protein>
    <recommendedName>
        <fullName evidence="7">Lipoprotein</fullName>
    </recommendedName>
</protein>
<dbReference type="Proteomes" id="UP000251942">
    <property type="component" value="Unassembled WGS sequence"/>
</dbReference>
<dbReference type="RefSeq" id="WP_131753200.1">
    <property type="nucleotide sequence ID" value="NZ_CAAAHT010000038.1"/>
</dbReference>
<gene>
    <name evidence="1" type="ORF">Lfee_0892</name>
    <name evidence="3" type="ORF">NCTC11978_00443</name>
    <name evidence="2" type="ORF">NCTC12022_00581</name>
</gene>
<evidence type="ECO:0000313" key="1">
    <source>
        <dbReference type="EMBL" id="KTD02047.1"/>
    </source>
</evidence>
<dbReference type="Proteomes" id="UP000254033">
    <property type="component" value="Unassembled WGS sequence"/>
</dbReference>
<dbReference type="PROSITE" id="PS51257">
    <property type="entry name" value="PROKAR_LIPOPROTEIN"/>
    <property type="match status" value="1"/>
</dbReference>
<dbReference type="EMBL" id="LNYB01000026">
    <property type="protein sequence ID" value="KTD02047.1"/>
    <property type="molecule type" value="Genomic_DNA"/>
</dbReference>
<evidence type="ECO:0000313" key="6">
    <source>
        <dbReference type="Proteomes" id="UP000254033"/>
    </source>
</evidence>
<name>A0A0W0U2P3_9GAMM</name>
<organism evidence="1 4">
    <name type="scientific">Legionella feeleii</name>
    <dbReference type="NCBI Taxonomy" id="453"/>
    <lineage>
        <taxon>Bacteria</taxon>
        <taxon>Pseudomonadati</taxon>
        <taxon>Pseudomonadota</taxon>
        <taxon>Gammaproteobacteria</taxon>
        <taxon>Legionellales</taxon>
        <taxon>Legionellaceae</taxon>
        <taxon>Legionella</taxon>
    </lineage>
</organism>
<dbReference type="PATRIC" id="fig|453.4.peg.962"/>
<evidence type="ECO:0000313" key="2">
    <source>
        <dbReference type="EMBL" id="SPX59870.1"/>
    </source>
</evidence>
<dbReference type="OrthoDB" id="5638710at2"/>
<accession>A0A0W0U2P3</accession>
<evidence type="ECO:0000313" key="4">
    <source>
        <dbReference type="Proteomes" id="UP000054698"/>
    </source>
</evidence>
<dbReference type="AlphaFoldDB" id="A0A0W0U2P3"/>
<evidence type="ECO:0000313" key="3">
    <source>
        <dbReference type="EMBL" id="STX37281.1"/>
    </source>
</evidence>